<dbReference type="EMBL" id="CAJNRE010007627">
    <property type="protein sequence ID" value="CAF2066667.1"/>
    <property type="molecule type" value="Genomic_DNA"/>
</dbReference>
<reference evidence="4" key="1">
    <citation type="submission" date="2021-02" db="EMBL/GenBank/DDBJ databases">
        <authorList>
            <person name="Nowell W R."/>
        </authorList>
    </citation>
    <scope>NUCLEOTIDE SEQUENCE</scope>
</reference>
<name>A0A816Q5D7_9BILA</name>
<dbReference type="EMBL" id="CAJNRG010003384">
    <property type="protein sequence ID" value="CAF2056988.1"/>
    <property type="molecule type" value="Genomic_DNA"/>
</dbReference>
<sequence length="172" mass="19521">MTTNRSSVFAYFNVTESMQTIDRVRLEEVRSAYANIRDDELTDTQRYNAEEKIKLLTDKFPIMNDAENLALLNKCVLGQYLELACQAIFGDYVHKRTKEMRRARTNNTSTTTSTISNQTTGSPAQVSTAPNATVSLPKAFCQILLKKNPTIVFQFIQNFLLCPIHQTPTKTM</sequence>
<dbReference type="EMBL" id="CAJOBF010009903">
    <property type="protein sequence ID" value="CAF4283052.1"/>
    <property type="molecule type" value="Genomic_DNA"/>
</dbReference>
<evidence type="ECO:0000313" key="6">
    <source>
        <dbReference type="EMBL" id="CAF4176897.1"/>
    </source>
</evidence>
<feature type="region of interest" description="Disordered" evidence="1">
    <location>
        <begin position="100"/>
        <end position="128"/>
    </location>
</feature>
<dbReference type="Proteomes" id="UP000663834">
    <property type="component" value="Unassembled WGS sequence"/>
</dbReference>
<evidence type="ECO:0000313" key="5">
    <source>
        <dbReference type="EMBL" id="CAF2066667.1"/>
    </source>
</evidence>
<dbReference type="OrthoDB" id="10018175at2759"/>
<proteinExistence type="predicted"/>
<evidence type="ECO:0000313" key="3">
    <source>
        <dbReference type="EMBL" id="CAF1382624.1"/>
    </source>
</evidence>
<dbReference type="AlphaFoldDB" id="A0A816Q5D7"/>
<evidence type="ECO:0000313" key="9">
    <source>
        <dbReference type="EMBL" id="CAF4361661.1"/>
    </source>
</evidence>
<dbReference type="EMBL" id="CAJOBH010013707">
    <property type="protein sequence ID" value="CAF4176897.1"/>
    <property type="molecule type" value="Genomic_DNA"/>
</dbReference>
<dbReference type="EMBL" id="CAJOBG010018624">
    <property type="protein sequence ID" value="CAF4316119.1"/>
    <property type="molecule type" value="Genomic_DNA"/>
</dbReference>
<dbReference type="Proteomes" id="UP000663866">
    <property type="component" value="Unassembled WGS sequence"/>
</dbReference>
<evidence type="ECO:0000313" key="2">
    <source>
        <dbReference type="EMBL" id="CAF1280411.1"/>
    </source>
</evidence>
<gene>
    <name evidence="6" type="ORF">BYL167_LOCUS22645</name>
    <name evidence="3" type="ORF">CJN711_LOCUS21028</name>
    <name evidence="2" type="ORF">KQP761_LOCUS3752</name>
    <name evidence="5" type="ORF">MBJ925_LOCUS15961</name>
    <name evidence="8" type="ORF">OVN521_LOCUS31819</name>
    <name evidence="9" type="ORF">SMN809_LOCUS28727</name>
    <name evidence="7" type="ORF">UXM345_LOCUS32450</name>
    <name evidence="4" type="ORF">XDN619_LOCUS9873</name>
</gene>
<evidence type="ECO:0000313" key="11">
    <source>
        <dbReference type="Proteomes" id="UP000663887"/>
    </source>
</evidence>
<dbReference type="EMBL" id="CAJNOW010000516">
    <property type="protein sequence ID" value="CAF1280411.1"/>
    <property type="molecule type" value="Genomic_DNA"/>
</dbReference>
<protein>
    <submittedName>
        <fullName evidence="4">Uncharacterized protein</fullName>
    </submittedName>
</protein>
<keyword evidence="10" id="KW-1185">Reference proteome</keyword>
<feature type="compositionally biased region" description="Low complexity" evidence="1">
    <location>
        <begin position="105"/>
        <end position="120"/>
    </location>
</feature>
<evidence type="ECO:0000313" key="4">
    <source>
        <dbReference type="EMBL" id="CAF2056988.1"/>
    </source>
</evidence>
<accession>A0A816Q5D7</accession>
<organism evidence="4 11">
    <name type="scientific">Rotaria magnacalcarata</name>
    <dbReference type="NCBI Taxonomy" id="392030"/>
    <lineage>
        <taxon>Eukaryota</taxon>
        <taxon>Metazoa</taxon>
        <taxon>Spiralia</taxon>
        <taxon>Gnathifera</taxon>
        <taxon>Rotifera</taxon>
        <taxon>Eurotatoria</taxon>
        <taxon>Bdelloidea</taxon>
        <taxon>Philodinida</taxon>
        <taxon>Philodinidae</taxon>
        <taxon>Rotaria</taxon>
    </lineage>
</organism>
<evidence type="ECO:0000256" key="1">
    <source>
        <dbReference type="SAM" id="MobiDB-lite"/>
    </source>
</evidence>
<dbReference type="Proteomes" id="UP000663824">
    <property type="component" value="Unassembled WGS sequence"/>
</dbReference>
<evidence type="ECO:0000313" key="7">
    <source>
        <dbReference type="EMBL" id="CAF4283052.1"/>
    </source>
</evidence>
<dbReference type="Proteomes" id="UP000663842">
    <property type="component" value="Unassembled WGS sequence"/>
</dbReference>
<evidence type="ECO:0000313" key="10">
    <source>
        <dbReference type="Proteomes" id="UP000663866"/>
    </source>
</evidence>
<dbReference type="Proteomes" id="UP000676336">
    <property type="component" value="Unassembled WGS sequence"/>
</dbReference>
<comment type="caution">
    <text evidence="4">The sequence shown here is derived from an EMBL/GenBank/DDBJ whole genome shotgun (WGS) entry which is preliminary data.</text>
</comment>
<dbReference type="EMBL" id="CAJOBI010048841">
    <property type="protein sequence ID" value="CAF4361661.1"/>
    <property type="molecule type" value="Genomic_DNA"/>
</dbReference>
<dbReference type="Proteomes" id="UP000681967">
    <property type="component" value="Unassembled WGS sequence"/>
</dbReference>
<dbReference type="Proteomes" id="UP000663855">
    <property type="component" value="Unassembled WGS sequence"/>
</dbReference>
<dbReference type="EMBL" id="CAJNOV010009928">
    <property type="protein sequence ID" value="CAF1382624.1"/>
    <property type="molecule type" value="Genomic_DNA"/>
</dbReference>
<dbReference type="Proteomes" id="UP000663887">
    <property type="component" value="Unassembled WGS sequence"/>
</dbReference>
<evidence type="ECO:0000313" key="8">
    <source>
        <dbReference type="EMBL" id="CAF4316119.1"/>
    </source>
</evidence>